<dbReference type="OrthoDB" id="791132at2"/>
<evidence type="ECO:0000313" key="2">
    <source>
        <dbReference type="Proteomes" id="UP000007590"/>
    </source>
</evidence>
<keyword evidence="2" id="KW-1185">Reference proteome</keyword>
<dbReference type="STRING" id="929556.Solca_3548"/>
<evidence type="ECO:0000313" key="1">
    <source>
        <dbReference type="EMBL" id="AFD08552.1"/>
    </source>
</evidence>
<gene>
    <name evidence="1" type="ordered locus">Solca_3548</name>
</gene>
<organism evidence="1 2">
    <name type="scientific">Solitalea canadensis (strain ATCC 29591 / DSM 3403 / JCM 21819 / LMG 8368 / NBRC 15130 / NCIMB 12057 / USAM 9D)</name>
    <name type="common">Flexibacter canadensis</name>
    <dbReference type="NCBI Taxonomy" id="929556"/>
    <lineage>
        <taxon>Bacteria</taxon>
        <taxon>Pseudomonadati</taxon>
        <taxon>Bacteroidota</taxon>
        <taxon>Sphingobacteriia</taxon>
        <taxon>Sphingobacteriales</taxon>
        <taxon>Sphingobacteriaceae</taxon>
        <taxon>Solitalea</taxon>
    </lineage>
</organism>
<reference evidence="1" key="1">
    <citation type="submission" date="2012-02" db="EMBL/GenBank/DDBJ databases">
        <title>The complete genome of Solitalea canadensis DSM 3403.</title>
        <authorList>
            <consortium name="US DOE Joint Genome Institute (JGI-PGF)"/>
            <person name="Lucas S."/>
            <person name="Copeland A."/>
            <person name="Lapidus A."/>
            <person name="Glavina del Rio T."/>
            <person name="Dalin E."/>
            <person name="Tice H."/>
            <person name="Bruce D."/>
            <person name="Goodwin L."/>
            <person name="Pitluck S."/>
            <person name="Peters L."/>
            <person name="Ovchinnikova G."/>
            <person name="Lu M."/>
            <person name="Kyrpides N."/>
            <person name="Mavromatis K."/>
            <person name="Ivanova N."/>
            <person name="Brettin T."/>
            <person name="Detter J.C."/>
            <person name="Han C."/>
            <person name="Larimer F."/>
            <person name="Land M."/>
            <person name="Hauser L."/>
            <person name="Markowitz V."/>
            <person name="Cheng J.-F."/>
            <person name="Hugenholtz P."/>
            <person name="Woyke T."/>
            <person name="Wu D."/>
            <person name="Spring S."/>
            <person name="Schroeder M."/>
            <person name="Kopitz M."/>
            <person name="Brambilla E."/>
            <person name="Klenk H.-P."/>
            <person name="Eisen J.A."/>
        </authorList>
    </citation>
    <scope>NUCLEOTIDE SEQUENCE</scope>
    <source>
        <strain evidence="1">DSM 3403</strain>
    </source>
</reference>
<dbReference type="Proteomes" id="UP000007590">
    <property type="component" value="Chromosome"/>
</dbReference>
<accession>H8KSK1</accession>
<dbReference type="eggNOG" id="COG0457">
    <property type="taxonomic scope" value="Bacteria"/>
</dbReference>
<dbReference type="KEGG" id="scn:Solca_3548"/>
<dbReference type="InterPro" id="IPR019734">
    <property type="entry name" value="TPR_rpt"/>
</dbReference>
<dbReference type="SMART" id="SM00028">
    <property type="entry name" value="TPR"/>
    <property type="match status" value="2"/>
</dbReference>
<sequence length="161" mass="19008">MNTRLEDLCLEADASIRNSAYLEAKQLYEQMLMDDPTSHHAHNCLGWLYKSQLDDYEKAEKHYRAAIKYAPSYPHPYINLSILLTDMERWIELELLLDTAKEVAAIDKCTVQVRFAIMYELRQDFYKAMDHFKNAAKLALNDERFEGIRKDIERCKLKLEL</sequence>
<dbReference type="Gene3D" id="1.25.40.10">
    <property type="entry name" value="Tetratricopeptide repeat domain"/>
    <property type="match status" value="1"/>
</dbReference>
<dbReference type="RefSeq" id="WP_014681775.1">
    <property type="nucleotide sequence ID" value="NC_017770.1"/>
</dbReference>
<dbReference type="InterPro" id="IPR011990">
    <property type="entry name" value="TPR-like_helical_dom_sf"/>
</dbReference>
<dbReference type="HOGENOM" id="CLU_1642603_0_0_10"/>
<proteinExistence type="predicted"/>
<dbReference type="EMBL" id="CP003349">
    <property type="protein sequence ID" value="AFD08552.1"/>
    <property type="molecule type" value="Genomic_DNA"/>
</dbReference>
<name>H8KSK1_SOLCM</name>
<dbReference type="SUPFAM" id="SSF48452">
    <property type="entry name" value="TPR-like"/>
    <property type="match status" value="1"/>
</dbReference>
<protein>
    <submittedName>
        <fullName evidence="1">Uncharacterized protein</fullName>
    </submittedName>
</protein>
<dbReference type="AlphaFoldDB" id="H8KSK1"/>